<organism evidence="2 3">
    <name type="scientific">Nocardioides acrostichi</name>
    <dbReference type="NCBI Taxonomy" id="2784339"/>
    <lineage>
        <taxon>Bacteria</taxon>
        <taxon>Bacillati</taxon>
        <taxon>Actinomycetota</taxon>
        <taxon>Actinomycetes</taxon>
        <taxon>Propionibacteriales</taxon>
        <taxon>Nocardioidaceae</taxon>
        <taxon>Nocardioides</taxon>
    </lineage>
</organism>
<protein>
    <submittedName>
        <fullName evidence="2">PGPGW domain-containing protein</fullName>
    </submittedName>
</protein>
<sequence length="165" mass="17944">MSTAKRVGVEVAGWLLLVVGIAAIPLPGPGWLIIFAALLVLSQQYEWAARWVAPVRYRALKGAAESVQTWPRIAMATTASLLLAAAGVLWILDPAEPSWWHLPAWTWLPGGLWTGITQIASACLALGMLVWSYRAYHDNPEALAALDGEIDEADEESPVHRSHEA</sequence>
<reference evidence="2" key="1">
    <citation type="submission" date="2020-11" db="EMBL/GenBank/DDBJ databases">
        <title>Nocardioides sp. CBS4Y-1, whole genome shotgun sequence.</title>
        <authorList>
            <person name="Tuo L."/>
        </authorList>
    </citation>
    <scope>NUCLEOTIDE SEQUENCE</scope>
    <source>
        <strain evidence="2">CBS4Y-1</strain>
    </source>
</reference>
<gene>
    <name evidence="2" type="ORF">ISG29_17475</name>
</gene>
<keyword evidence="1" id="KW-0812">Transmembrane</keyword>
<accession>A0A930V154</accession>
<feature type="transmembrane region" description="Helical" evidence="1">
    <location>
        <begin position="32"/>
        <end position="53"/>
    </location>
</feature>
<feature type="transmembrane region" description="Helical" evidence="1">
    <location>
        <begin position="73"/>
        <end position="92"/>
    </location>
</feature>
<evidence type="ECO:0000313" key="2">
    <source>
        <dbReference type="EMBL" id="MBF4163482.1"/>
    </source>
</evidence>
<dbReference type="AlphaFoldDB" id="A0A930V154"/>
<evidence type="ECO:0000256" key="1">
    <source>
        <dbReference type="SAM" id="Phobius"/>
    </source>
</evidence>
<keyword evidence="3" id="KW-1185">Reference proteome</keyword>
<proteinExistence type="predicted"/>
<feature type="transmembrane region" description="Helical" evidence="1">
    <location>
        <begin position="7"/>
        <end position="26"/>
    </location>
</feature>
<keyword evidence="1" id="KW-0472">Membrane</keyword>
<dbReference type="InterPro" id="IPR019099">
    <property type="entry name" value="Uncharacterised_PGPGW_TM"/>
</dbReference>
<dbReference type="Proteomes" id="UP000656804">
    <property type="component" value="Unassembled WGS sequence"/>
</dbReference>
<feature type="transmembrane region" description="Helical" evidence="1">
    <location>
        <begin position="112"/>
        <end position="131"/>
    </location>
</feature>
<name>A0A930V154_9ACTN</name>
<dbReference type="RefSeq" id="WP_194504746.1">
    <property type="nucleotide sequence ID" value="NZ_JADIVZ010000012.1"/>
</dbReference>
<dbReference type="EMBL" id="JADIVZ010000012">
    <property type="protein sequence ID" value="MBF4163482.1"/>
    <property type="molecule type" value="Genomic_DNA"/>
</dbReference>
<keyword evidence="1" id="KW-1133">Transmembrane helix</keyword>
<evidence type="ECO:0000313" key="3">
    <source>
        <dbReference type="Proteomes" id="UP000656804"/>
    </source>
</evidence>
<comment type="caution">
    <text evidence="2">The sequence shown here is derived from an EMBL/GenBank/DDBJ whole genome shotgun (WGS) entry which is preliminary data.</text>
</comment>
<dbReference type="Pfam" id="PF09656">
    <property type="entry name" value="PGPGW"/>
    <property type="match status" value="1"/>
</dbReference>